<keyword evidence="10" id="KW-1185">Reference proteome</keyword>
<dbReference type="EMBL" id="JBHSCW010000003">
    <property type="protein sequence ID" value="MFC4351358.1"/>
    <property type="molecule type" value="Genomic_DNA"/>
</dbReference>
<evidence type="ECO:0000259" key="8">
    <source>
        <dbReference type="Pfam" id="PF11967"/>
    </source>
</evidence>
<dbReference type="Proteomes" id="UP001595799">
    <property type="component" value="Unassembled WGS sequence"/>
</dbReference>
<dbReference type="InterPro" id="IPR012340">
    <property type="entry name" value="NA-bd_OB-fold"/>
</dbReference>
<dbReference type="NCBIfam" id="TIGR00613">
    <property type="entry name" value="reco"/>
    <property type="match status" value="1"/>
</dbReference>
<comment type="function">
    <text evidence="7">Involved in DNA repair and RecF pathway recombination.</text>
</comment>
<evidence type="ECO:0000256" key="3">
    <source>
        <dbReference type="ARBA" id="ARBA00022763"/>
    </source>
</evidence>
<protein>
    <recommendedName>
        <fullName evidence="2 7">DNA repair protein RecO</fullName>
    </recommendedName>
    <alternativeName>
        <fullName evidence="6 7">Recombination protein O</fullName>
    </alternativeName>
</protein>
<accession>A0ABV8ULM5</accession>
<name>A0ABV8ULM5_9PROT</name>
<evidence type="ECO:0000256" key="4">
    <source>
        <dbReference type="ARBA" id="ARBA00023172"/>
    </source>
</evidence>
<sequence>MSHHVVMIEWQDKGIVLAARPHGETAAVVHLLCEKNGHHAGLVPGGQGRRMSPVLQPGNLVDATWKARLPDHLGHFTLELNRGYAARFMDLPASLNCLQSAVTLCEAALPEREPHAAIFNGSLALIESLDSEYWGEIYIKWELLLLSELGFGLDLEECAAGGDNDQLAYVSPRSGRAVSLSAGTPYRDKLLPLPGFLSGRGQGGTQEILEGLQLTGYFLEKSVFGPRDRPLPPVRVRLAQHFSSCAA</sequence>
<dbReference type="InterPro" id="IPR003717">
    <property type="entry name" value="RecO"/>
</dbReference>
<dbReference type="SUPFAM" id="SSF50249">
    <property type="entry name" value="Nucleic acid-binding proteins"/>
    <property type="match status" value="1"/>
</dbReference>
<gene>
    <name evidence="7 9" type="primary">recO</name>
    <name evidence="9" type="ORF">ACFOW6_07370</name>
</gene>
<evidence type="ECO:0000256" key="6">
    <source>
        <dbReference type="ARBA" id="ARBA00033409"/>
    </source>
</evidence>
<dbReference type="RefSeq" id="WP_382421693.1">
    <property type="nucleotide sequence ID" value="NZ_JBHSCW010000003.1"/>
</dbReference>
<keyword evidence="3 7" id="KW-0227">DNA damage</keyword>
<comment type="similarity">
    <text evidence="1 7">Belongs to the RecO family.</text>
</comment>
<keyword evidence="5 7" id="KW-0234">DNA repair</keyword>
<evidence type="ECO:0000313" key="9">
    <source>
        <dbReference type="EMBL" id="MFC4351358.1"/>
    </source>
</evidence>
<dbReference type="PANTHER" id="PTHR33991">
    <property type="entry name" value="DNA REPAIR PROTEIN RECO"/>
    <property type="match status" value="1"/>
</dbReference>
<organism evidence="9 10">
    <name type="scientific">Fodinicurvata halophila</name>
    <dbReference type="NCBI Taxonomy" id="1419723"/>
    <lineage>
        <taxon>Bacteria</taxon>
        <taxon>Pseudomonadati</taxon>
        <taxon>Pseudomonadota</taxon>
        <taxon>Alphaproteobacteria</taxon>
        <taxon>Rhodospirillales</taxon>
        <taxon>Rhodovibrionaceae</taxon>
        <taxon>Fodinicurvata</taxon>
    </lineage>
</organism>
<dbReference type="InterPro" id="IPR037278">
    <property type="entry name" value="ARFGAP/RecO"/>
</dbReference>
<dbReference type="PANTHER" id="PTHR33991:SF1">
    <property type="entry name" value="DNA REPAIR PROTEIN RECO"/>
    <property type="match status" value="1"/>
</dbReference>
<evidence type="ECO:0000256" key="1">
    <source>
        <dbReference type="ARBA" id="ARBA00007452"/>
    </source>
</evidence>
<dbReference type="HAMAP" id="MF_00201">
    <property type="entry name" value="RecO"/>
    <property type="match status" value="1"/>
</dbReference>
<proteinExistence type="inferred from homology"/>
<dbReference type="InterPro" id="IPR042242">
    <property type="entry name" value="RecO_C"/>
</dbReference>
<evidence type="ECO:0000256" key="7">
    <source>
        <dbReference type="HAMAP-Rule" id="MF_00201"/>
    </source>
</evidence>
<dbReference type="Gene3D" id="1.20.1440.120">
    <property type="entry name" value="Recombination protein O, C-terminal domain"/>
    <property type="match status" value="1"/>
</dbReference>
<evidence type="ECO:0000256" key="2">
    <source>
        <dbReference type="ARBA" id="ARBA00021310"/>
    </source>
</evidence>
<evidence type="ECO:0000256" key="5">
    <source>
        <dbReference type="ARBA" id="ARBA00023204"/>
    </source>
</evidence>
<dbReference type="InterPro" id="IPR022572">
    <property type="entry name" value="DNA_rep/recomb_RecO_N"/>
</dbReference>
<dbReference type="SUPFAM" id="SSF57863">
    <property type="entry name" value="ArfGap/RecO-like zinc finger"/>
    <property type="match status" value="1"/>
</dbReference>
<keyword evidence="4 7" id="KW-0233">DNA recombination</keyword>
<reference evidence="10" key="1">
    <citation type="journal article" date="2019" name="Int. J. Syst. Evol. Microbiol.">
        <title>The Global Catalogue of Microorganisms (GCM) 10K type strain sequencing project: providing services to taxonomists for standard genome sequencing and annotation.</title>
        <authorList>
            <consortium name="The Broad Institute Genomics Platform"/>
            <consortium name="The Broad Institute Genome Sequencing Center for Infectious Disease"/>
            <person name="Wu L."/>
            <person name="Ma J."/>
        </authorList>
    </citation>
    <scope>NUCLEOTIDE SEQUENCE [LARGE SCALE GENOMIC DNA]</scope>
    <source>
        <strain evidence="10">CECT 8472</strain>
    </source>
</reference>
<dbReference type="Pfam" id="PF11967">
    <property type="entry name" value="RecO_N"/>
    <property type="match status" value="1"/>
</dbReference>
<comment type="caution">
    <text evidence="9">The sequence shown here is derived from an EMBL/GenBank/DDBJ whole genome shotgun (WGS) entry which is preliminary data.</text>
</comment>
<evidence type="ECO:0000313" key="10">
    <source>
        <dbReference type="Proteomes" id="UP001595799"/>
    </source>
</evidence>
<feature type="domain" description="DNA replication/recombination mediator RecO N-terminal" evidence="8">
    <location>
        <begin position="7"/>
        <end position="77"/>
    </location>
</feature>
<dbReference type="Pfam" id="PF02565">
    <property type="entry name" value="RecO_C"/>
    <property type="match status" value="1"/>
</dbReference>
<dbReference type="Gene3D" id="2.40.50.140">
    <property type="entry name" value="Nucleic acid-binding proteins"/>
    <property type="match status" value="1"/>
</dbReference>